<dbReference type="GO" id="GO:0006886">
    <property type="term" value="P:intracellular protein transport"/>
    <property type="evidence" value="ECO:0007669"/>
    <property type="project" value="TreeGrafter"/>
</dbReference>
<feature type="compositionally biased region" description="Low complexity" evidence="1">
    <location>
        <begin position="106"/>
        <end position="118"/>
    </location>
</feature>
<dbReference type="SMART" id="SM00164">
    <property type="entry name" value="TBC"/>
    <property type="match status" value="1"/>
</dbReference>
<organism evidence="3 4">
    <name type="scientific">Meira miltonrushii</name>
    <dbReference type="NCBI Taxonomy" id="1280837"/>
    <lineage>
        <taxon>Eukaryota</taxon>
        <taxon>Fungi</taxon>
        <taxon>Dikarya</taxon>
        <taxon>Basidiomycota</taxon>
        <taxon>Ustilaginomycotina</taxon>
        <taxon>Exobasidiomycetes</taxon>
        <taxon>Exobasidiales</taxon>
        <taxon>Brachybasidiaceae</taxon>
        <taxon>Meira</taxon>
    </lineage>
</organism>
<proteinExistence type="predicted"/>
<dbReference type="Proteomes" id="UP000245771">
    <property type="component" value="Unassembled WGS sequence"/>
</dbReference>
<dbReference type="InterPro" id="IPR000195">
    <property type="entry name" value="Rab-GAP-TBC_dom"/>
</dbReference>
<dbReference type="InParanoid" id="A0A316VJY6"/>
<dbReference type="EMBL" id="KZ819603">
    <property type="protein sequence ID" value="PWN35815.1"/>
    <property type="molecule type" value="Genomic_DNA"/>
</dbReference>
<feature type="compositionally biased region" description="Polar residues" evidence="1">
    <location>
        <begin position="1065"/>
        <end position="1080"/>
    </location>
</feature>
<dbReference type="Gene3D" id="1.10.472.80">
    <property type="entry name" value="Ypt/Rab-GAP domain of gyp1p, domain 3"/>
    <property type="match status" value="1"/>
</dbReference>
<feature type="compositionally biased region" description="Polar residues" evidence="1">
    <location>
        <begin position="640"/>
        <end position="650"/>
    </location>
</feature>
<feature type="compositionally biased region" description="Basic and acidic residues" evidence="1">
    <location>
        <begin position="209"/>
        <end position="224"/>
    </location>
</feature>
<feature type="compositionally biased region" description="Polar residues" evidence="1">
    <location>
        <begin position="1016"/>
        <end position="1052"/>
    </location>
</feature>
<dbReference type="STRING" id="1280837.A0A316VJY6"/>
<dbReference type="GO" id="GO:0005096">
    <property type="term" value="F:GTPase activator activity"/>
    <property type="evidence" value="ECO:0007669"/>
    <property type="project" value="TreeGrafter"/>
</dbReference>
<evidence type="ECO:0000256" key="1">
    <source>
        <dbReference type="SAM" id="MobiDB-lite"/>
    </source>
</evidence>
<dbReference type="OrthoDB" id="29853at2759"/>
<feature type="domain" description="Rab-GAP TBC" evidence="2">
    <location>
        <begin position="54"/>
        <end position="462"/>
    </location>
</feature>
<feature type="region of interest" description="Disordered" evidence="1">
    <location>
        <begin position="806"/>
        <end position="1284"/>
    </location>
</feature>
<dbReference type="PANTHER" id="PTHR22957">
    <property type="entry name" value="TBC1 DOMAIN FAMILY MEMBER GTPASE-ACTIVATING PROTEIN"/>
    <property type="match status" value="1"/>
</dbReference>
<dbReference type="RefSeq" id="XP_025356117.1">
    <property type="nucleotide sequence ID" value="XM_025502398.1"/>
</dbReference>
<evidence type="ECO:0000259" key="2">
    <source>
        <dbReference type="PROSITE" id="PS50086"/>
    </source>
</evidence>
<evidence type="ECO:0000313" key="3">
    <source>
        <dbReference type="EMBL" id="PWN35815.1"/>
    </source>
</evidence>
<feature type="compositionally biased region" description="Basic and acidic residues" evidence="1">
    <location>
        <begin position="1214"/>
        <end position="1223"/>
    </location>
</feature>
<name>A0A316VJY6_9BASI</name>
<dbReference type="Gene3D" id="1.10.8.270">
    <property type="entry name" value="putative rabgap domain of human tbc1 domain family member 14 like domains"/>
    <property type="match status" value="1"/>
</dbReference>
<feature type="compositionally biased region" description="Low complexity" evidence="1">
    <location>
        <begin position="1113"/>
        <end position="1125"/>
    </location>
</feature>
<dbReference type="InterPro" id="IPR035969">
    <property type="entry name" value="Rab-GAP_TBC_sf"/>
</dbReference>
<feature type="compositionally biased region" description="Low complexity" evidence="1">
    <location>
        <begin position="902"/>
        <end position="911"/>
    </location>
</feature>
<feature type="region of interest" description="Disordered" evidence="1">
    <location>
        <begin position="208"/>
        <end position="240"/>
    </location>
</feature>
<dbReference type="PROSITE" id="PS50086">
    <property type="entry name" value="TBC_RABGAP"/>
    <property type="match status" value="1"/>
</dbReference>
<dbReference type="GeneID" id="37024179"/>
<feature type="region of interest" description="Disordered" evidence="1">
    <location>
        <begin position="640"/>
        <end position="661"/>
    </location>
</feature>
<feature type="compositionally biased region" description="Polar residues" evidence="1">
    <location>
        <begin position="1197"/>
        <end position="1208"/>
    </location>
</feature>
<sequence>MSQSQASQQSQRLRSFRALLDPTDLLPGHNIADVYSLRHLCLQAGGIPDRSSSSTDGWLRAQAWRVLLGYLSPDKAQWTKTLNKRRAEYYQFVSDFLPSDDQLDPSNEASSSSENRSSLPGKLSERDALLDQIFRDLARSRKNAFAFYRQEVQPSTDCPLAPLPESDQPNLKAVPRLAQRHGLLHRLEQINADYAYLIEQERAMAGQSKGEKIEVTSPECRRQDSLMAPSPTTPIREDRPSITLQPASPAQMETPLSGLPIETPLREANIESGKSARTYTDRHWHSLLRILYIYALLNPSIGYVQGMNEVLFIVLYIFGTSSAMPTPISEDDENATSSSDGDSGDHAEADAFWCFSALVGEVRDLYDFDGIDHASANLRVSNDRQQSNLANTQKGSSGMGSLLKRFSLRLRWLDSELWRTLQDHSLDPRLPYYSFRWLACLLCTELSLPSLARVWDALLAESNESKGAESDNTSPKIDFLIDISCALLINIRGQLLDALSDSDSEEEDVFTQAMSILQTYPDDDIGPILEMAILFRQRRMAAPLTGDAPPTQDEDLNSNLRDKALNAFREWRSPSASSQKNAVTPRRVSDRLAQAMNTPSSASPATRFQKYAEAIQTSDAAASISKASTNWQAKAMATWSGSKNVQSTPTREGKMQSDGTNTSLSEMGSNWFQRLRVGSDANSSPNALKPDEETMHPSLRWSTVPPNLPIPNVLDSPPERQEFNFTGRVPSGFVSVNRLAAANNLVGRENGSEGHGHTPTAGNGSSPGSLSSFDGAHDASSSVNGSPAAGNFNRFAHLPSLQHAAAVAGVRGSPKSSSQNQNHSQSSSNGHHGLQPLMLQNAARPARDHSANGSVNGDEPSSRKVASGPMAANVSPRGSAFASRRRGENQSYGGHGSHRDSTFTSTSFSSSMFRNGENGGSLAGSQTGDSPLPDSFGSESWSTFGRGTHAQETVPPLPVKDYKRPAVEGLPALSGSAPAFSMPSGRGTVAASAFGRRGSSEKRGGASTDEGPAFGQVSSSADVPLASKTTLQRKNVRQGSTSTSTDASSIVRGSTEIDDTPLVTEASSIVRNSTESSTRPRGSKQSKTRDSTSSYENTRSAPVPSGGNEEIMSPGSSSAAKTSSSYEVQAEEAGAMASVKGVRKYSLTDDGPASNTSSISGVARKESNSSARRVSGGITRSRRAFSGKREASKRGRGTSNQESQQNMHAISDSITKEAERSGGEEEGEQQQQEPKLTVNSPPPSNEPLSTRRSGHSAGKLSVSTGLSIVEKDTSATPSPGPEAGKMFEADELLKMLEQNSGGTPVRSQQPELLAIHNFDENQFVSAEDLHESSTNAGDSGVANASKHDTNLLGPKSHGRISIPSDVDDYDRDINGGESGNEVDEFYDAGIEAARTPEEAEKRSAYLEDGIEAIGNALANTDLDREAAYGKNHKFL</sequence>
<feature type="region of interest" description="Disordered" evidence="1">
    <location>
        <begin position="100"/>
        <end position="122"/>
    </location>
</feature>
<feature type="compositionally biased region" description="Polar residues" evidence="1">
    <location>
        <begin position="760"/>
        <end position="772"/>
    </location>
</feature>
<keyword evidence="4" id="KW-1185">Reference proteome</keyword>
<dbReference type="Pfam" id="PF00566">
    <property type="entry name" value="RabGAP-TBC"/>
    <property type="match status" value="1"/>
</dbReference>
<accession>A0A316VJY6</accession>
<reference evidence="3 4" key="1">
    <citation type="journal article" date="2018" name="Mol. Biol. Evol.">
        <title>Broad Genomic Sampling Reveals a Smut Pathogenic Ancestry of the Fungal Clade Ustilaginomycotina.</title>
        <authorList>
            <person name="Kijpornyongpan T."/>
            <person name="Mondo S.J."/>
            <person name="Barry K."/>
            <person name="Sandor L."/>
            <person name="Lee J."/>
            <person name="Lipzen A."/>
            <person name="Pangilinan J."/>
            <person name="LaButti K."/>
            <person name="Hainaut M."/>
            <person name="Henrissat B."/>
            <person name="Grigoriev I.V."/>
            <person name="Spatafora J.W."/>
            <person name="Aime M.C."/>
        </authorList>
    </citation>
    <scope>NUCLEOTIDE SEQUENCE [LARGE SCALE GENOMIC DNA]</scope>
    <source>
        <strain evidence="3 4">MCA 3882</strain>
    </source>
</reference>
<protein>
    <submittedName>
        <fullName evidence="3">RabGAP/TBC</fullName>
    </submittedName>
</protein>
<feature type="compositionally biased region" description="Polar residues" evidence="1">
    <location>
        <begin position="1087"/>
        <end position="1100"/>
    </location>
</feature>
<dbReference type="PANTHER" id="PTHR22957:SF27">
    <property type="entry name" value="TBC1 DOMAIN FAMILY MEMBER 13"/>
    <property type="match status" value="1"/>
</dbReference>
<evidence type="ECO:0000313" key="4">
    <source>
        <dbReference type="Proteomes" id="UP000245771"/>
    </source>
</evidence>
<feature type="region of interest" description="Disordered" evidence="1">
    <location>
        <begin position="1324"/>
        <end position="1382"/>
    </location>
</feature>
<feature type="compositionally biased region" description="Low complexity" evidence="1">
    <location>
        <begin position="816"/>
        <end position="833"/>
    </location>
</feature>
<dbReference type="SUPFAM" id="SSF47923">
    <property type="entry name" value="Ypt/Rab-GAP domain of gyp1p"/>
    <property type="match status" value="2"/>
</dbReference>
<gene>
    <name evidence="3" type="ORF">FA14DRAFT_47172</name>
</gene>
<feature type="region of interest" description="Disordered" evidence="1">
    <location>
        <begin position="681"/>
        <end position="703"/>
    </location>
</feature>
<feature type="region of interest" description="Disordered" evidence="1">
    <location>
        <begin position="747"/>
        <end position="785"/>
    </location>
</feature>